<dbReference type="RefSeq" id="WP_263599721.1">
    <property type="nucleotide sequence ID" value="NZ_CP107027.1"/>
</dbReference>
<dbReference type="Proteomes" id="UP001163104">
    <property type="component" value="Chromosome"/>
</dbReference>
<sequence length="52" mass="5983">MMDSRENVQSKNINEENRVNGSLLESMMEPMDQLSKIPPEKTDRRTSNGETN</sequence>
<accession>A0AA46PJM4</accession>
<evidence type="ECO:0000313" key="3">
    <source>
        <dbReference type="Proteomes" id="UP001163104"/>
    </source>
</evidence>
<reference evidence="2" key="1">
    <citation type="submission" date="2022-10" db="EMBL/GenBank/DDBJ databases">
        <title>Mechanism of multi-heavy metal repair in Cytobacillus Firmus M7.</title>
        <authorList>
            <person name="Li X."/>
            <person name="Yu C."/>
        </authorList>
    </citation>
    <scope>NUCLEOTIDE SEQUENCE</scope>
    <source>
        <strain evidence="2">M7</strain>
    </source>
</reference>
<proteinExistence type="predicted"/>
<dbReference type="EMBL" id="CP107027">
    <property type="protein sequence ID" value="UYG96163.1"/>
    <property type="molecule type" value="Genomic_DNA"/>
</dbReference>
<feature type="compositionally biased region" description="Basic and acidic residues" evidence="1">
    <location>
        <begin position="1"/>
        <end position="18"/>
    </location>
</feature>
<name>A0AA46PJM4_CYTFI</name>
<organism evidence="2 3">
    <name type="scientific">Cytobacillus firmus</name>
    <name type="common">Bacillus firmus</name>
    <dbReference type="NCBI Taxonomy" id="1399"/>
    <lineage>
        <taxon>Bacteria</taxon>
        <taxon>Bacillati</taxon>
        <taxon>Bacillota</taxon>
        <taxon>Bacilli</taxon>
        <taxon>Bacillales</taxon>
        <taxon>Bacillaceae</taxon>
        <taxon>Cytobacillus</taxon>
    </lineage>
</organism>
<evidence type="ECO:0000256" key="1">
    <source>
        <dbReference type="SAM" id="MobiDB-lite"/>
    </source>
</evidence>
<evidence type="ECO:0000313" key="2">
    <source>
        <dbReference type="EMBL" id="UYG96163.1"/>
    </source>
</evidence>
<feature type="region of interest" description="Disordered" evidence="1">
    <location>
        <begin position="1"/>
        <end position="52"/>
    </location>
</feature>
<dbReference type="AlphaFoldDB" id="A0AA46PJM4"/>
<gene>
    <name evidence="2" type="ORF">OD459_03790</name>
</gene>
<protein>
    <submittedName>
        <fullName evidence="2">Uncharacterized protein</fullName>
    </submittedName>
</protein>
<feature type="compositionally biased region" description="Basic and acidic residues" evidence="1">
    <location>
        <begin position="38"/>
        <end position="52"/>
    </location>
</feature>